<accession>A0A1B9Y116</accession>
<evidence type="ECO:0000313" key="1">
    <source>
        <dbReference type="EMBL" id="OCK43515.1"/>
    </source>
</evidence>
<organism evidence="1 2">
    <name type="scientific">Tenacibaculum soleae</name>
    <dbReference type="NCBI Taxonomy" id="447689"/>
    <lineage>
        <taxon>Bacteria</taxon>
        <taxon>Pseudomonadati</taxon>
        <taxon>Bacteroidota</taxon>
        <taxon>Flavobacteriia</taxon>
        <taxon>Flavobacteriales</taxon>
        <taxon>Flavobacteriaceae</taxon>
        <taxon>Tenacibaculum</taxon>
    </lineage>
</organism>
<dbReference type="RefSeq" id="WP_068701953.1">
    <property type="nucleotide sequence ID" value="NZ_JAUOSG010000001.1"/>
</dbReference>
<proteinExistence type="predicted"/>
<dbReference type="SUPFAM" id="SSF51905">
    <property type="entry name" value="FAD/NAD(P)-binding domain"/>
    <property type="match status" value="1"/>
</dbReference>
<dbReference type="InterPro" id="IPR036188">
    <property type="entry name" value="FAD/NAD-bd_sf"/>
</dbReference>
<evidence type="ECO:0000313" key="2">
    <source>
        <dbReference type="Proteomes" id="UP000093186"/>
    </source>
</evidence>
<name>A0A1B9Y116_9FLAO</name>
<sequence length="205" mass="22587">MIYDCLIIGGGVSGMQCALVLGSAYKKEYAKNKNIGIILHQRASHLQDALFNNVLGLPSATLGSDILVEGKAQLKTQYPHVSQIENEKVVAVLEDNTEYKIITNKNEYSSKSVVVALNYSKPFEIAGLEQYVEPHMRANAMKNRIQLRNFNHLIKKGLYVCGTLAGWRSQFAIAAGSGASVATDILTVWNDHIPTKVHDKIESNN</sequence>
<dbReference type="EMBL" id="MAKX01000001">
    <property type="protein sequence ID" value="OCK43515.1"/>
    <property type="molecule type" value="Genomic_DNA"/>
</dbReference>
<protein>
    <submittedName>
        <fullName evidence="1">Pyridine nucleotide-disulfide oxidoreductase</fullName>
    </submittedName>
</protein>
<dbReference type="AlphaFoldDB" id="A0A1B9Y116"/>
<dbReference type="Gene3D" id="3.50.50.60">
    <property type="entry name" value="FAD/NAD(P)-binding domain"/>
    <property type="match status" value="1"/>
</dbReference>
<gene>
    <name evidence="1" type="ORF">BA195_02090</name>
</gene>
<comment type="caution">
    <text evidence="1">The sequence shown here is derived from an EMBL/GenBank/DDBJ whole genome shotgun (WGS) entry which is preliminary data.</text>
</comment>
<dbReference type="Proteomes" id="UP000093186">
    <property type="component" value="Unassembled WGS sequence"/>
</dbReference>
<reference evidence="1 2" key="1">
    <citation type="submission" date="2016-06" db="EMBL/GenBank/DDBJ databases">
        <title>Draft Genome Sequence of Tenacibaculum soleae UCD-KL19.</title>
        <authorList>
            <person name="Eisen J.A."/>
            <person name="Coil D.A."/>
            <person name="Lujan K.M."/>
        </authorList>
    </citation>
    <scope>NUCLEOTIDE SEQUENCE [LARGE SCALE GENOMIC DNA]</scope>
    <source>
        <strain evidence="1 2">UCD-KL19</strain>
    </source>
</reference>
<keyword evidence="2" id="KW-1185">Reference proteome</keyword>
<dbReference type="STRING" id="447689.BA195_02090"/>
<dbReference type="OrthoDB" id="1199853at2"/>